<feature type="region of interest" description="Disordered" evidence="1">
    <location>
        <begin position="118"/>
        <end position="181"/>
    </location>
</feature>
<dbReference type="AlphaFoldDB" id="A0A183AW33"/>
<sequence>KRNLGSRVGKSFTISRIRVSNSPSDEDDDEDDEDDLISDDEDNLKLWSISSQESNHSTPGRIERGPLRLAGTSQSGQEFRKSCASLNDTELTIRGTGFDQSAEEMDDLLIDYSLNTTDTETSVNDDDYRDDHDHDDRSRDHKEDADDFIDFSDLPLSGSRASTQTHLTGHNGRHTALLSST</sequence>
<accession>A0A183AW33</accession>
<dbReference type="EMBL" id="UZAN01050319">
    <property type="protein sequence ID" value="VDP88145.1"/>
    <property type="molecule type" value="Genomic_DNA"/>
</dbReference>
<feature type="compositionally biased region" description="Acidic residues" evidence="1">
    <location>
        <begin position="24"/>
        <end position="42"/>
    </location>
</feature>
<gene>
    <name evidence="2" type="ORF">ECPE_LOCUS11168</name>
</gene>
<protein>
    <submittedName>
        <fullName evidence="4">Dentin sialophosphoprotein-like</fullName>
    </submittedName>
</protein>
<keyword evidence="3" id="KW-1185">Reference proteome</keyword>
<reference evidence="4" key="1">
    <citation type="submission" date="2016-06" db="UniProtKB">
        <authorList>
            <consortium name="WormBaseParasite"/>
        </authorList>
    </citation>
    <scope>IDENTIFICATION</scope>
</reference>
<reference evidence="2 3" key="2">
    <citation type="submission" date="2018-11" db="EMBL/GenBank/DDBJ databases">
        <authorList>
            <consortium name="Pathogen Informatics"/>
        </authorList>
    </citation>
    <scope>NUCLEOTIDE SEQUENCE [LARGE SCALE GENOMIC DNA]</scope>
    <source>
        <strain evidence="2 3">Egypt</strain>
    </source>
</reference>
<feature type="compositionally biased region" description="Basic and acidic residues" evidence="1">
    <location>
        <begin position="129"/>
        <end position="144"/>
    </location>
</feature>
<organism evidence="4">
    <name type="scientific">Echinostoma caproni</name>
    <dbReference type="NCBI Taxonomy" id="27848"/>
    <lineage>
        <taxon>Eukaryota</taxon>
        <taxon>Metazoa</taxon>
        <taxon>Spiralia</taxon>
        <taxon>Lophotrochozoa</taxon>
        <taxon>Platyhelminthes</taxon>
        <taxon>Trematoda</taxon>
        <taxon>Digenea</taxon>
        <taxon>Plagiorchiida</taxon>
        <taxon>Echinostomata</taxon>
        <taxon>Echinostomatoidea</taxon>
        <taxon>Echinostomatidae</taxon>
        <taxon>Echinostoma</taxon>
    </lineage>
</organism>
<proteinExistence type="predicted"/>
<name>A0A183AW33_9TREM</name>
<evidence type="ECO:0000313" key="2">
    <source>
        <dbReference type="EMBL" id="VDP88145.1"/>
    </source>
</evidence>
<dbReference type="WBParaSite" id="ECPE_0001120201-mRNA-1">
    <property type="protein sequence ID" value="ECPE_0001120201-mRNA-1"/>
    <property type="gene ID" value="ECPE_0001120201"/>
</dbReference>
<evidence type="ECO:0000256" key="1">
    <source>
        <dbReference type="SAM" id="MobiDB-lite"/>
    </source>
</evidence>
<feature type="compositionally biased region" description="Polar residues" evidence="1">
    <location>
        <begin position="159"/>
        <end position="168"/>
    </location>
</feature>
<feature type="compositionally biased region" description="Polar residues" evidence="1">
    <location>
        <begin position="48"/>
        <end position="58"/>
    </location>
</feature>
<feature type="region of interest" description="Disordered" evidence="1">
    <location>
        <begin position="15"/>
        <end position="82"/>
    </location>
</feature>
<evidence type="ECO:0000313" key="3">
    <source>
        <dbReference type="Proteomes" id="UP000272942"/>
    </source>
</evidence>
<evidence type="ECO:0000313" key="4">
    <source>
        <dbReference type="WBParaSite" id="ECPE_0001120201-mRNA-1"/>
    </source>
</evidence>
<dbReference type="Proteomes" id="UP000272942">
    <property type="component" value="Unassembled WGS sequence"/>
</dbReference>